<organism evidence="1 2">
    <name type="scientific">Saccharibacillus sacchari</name>
    <dbReference type="NCBI Taxonomy" id="456493"/>
    <lineage>
        <taxon>Bacteria</taxon>
        <taxon>Bacillati</taxon>
        <taxon>Bacillota</taxon>
        <taxon>Bacilli</taxon>
        <taxon>Bacillales</taxon>
        <taxon>Paenibacillaceae</taxon>
        <taxon>Saccharibacillus</taxon>
    </lineage>
</organism>
<accession>A0ACC6PKQ7</accession>
<protein>
    <submittedName>
        <fullName evidence="1">LLM class flavin-dependent oxidoreductase</fullName>
        <ecNumber evidence="1">1.-.-.-</ecNumber>
    </submittedName>
</protein>
<sequence>MTNVDKKARKQIHLGVFEVNGINHLTQGIWAHPGQERVRYNDLEYWIEIARILERGKFDFMFFADSYGYPKKGRELLLREASGTPGNDPMLLIPALAASTRHLAFTMTTSTTYEAPYANARRFATLDHLTRGRIGWNVVTTSSSTAADLFGGGDLIPHDERYDRADEYMDVSYKYWEGSWEDDAVKLDRENRTFADPDKVHQVRHEGKYFRSTGVLSSTPSPQRTPVIFQAGSSDRGRAFAAKHAEGVFLKAPTVEVLAGQIRDIRRRAAEAGRDPRQIKVFTGLSVVVAPTREEAERKHAEYLSYQSREATLASYASVTGIDLNALDPDSFFENIHTEMGQTHTDRFTKHSKTRKTVREVADDFLQKGFRGLTVIGSPEDVADRIAEWTEAADLDGFNLEPYILPDSYRDFVDLAVPVLQERGLFRREYEAGTLRERLLGEGIARLPENHPGAGFRPALSESRERG</sequence>
<dbReference type="EMBL" id="JBBKAR010000058">
    <property type="protein sequence ID" value="MEJ8307074.1"/>
    <property type="molecule type" value="Genomic_DNA"/>
</dbReference>
<keyword evidence="1" id="KW-0560">Oxidoreductase</keyword>
<proteinExistence type="predicted"/>
<comment type="caution">
    <text evidence="1">The sequence shown here is derived from an EMBL/GenBank/DDBJ whole genome shotgun (WGS) entry which is preliminary data.</text>
</comment>
<dbReference type="Proteomes" id="UP001380953">
    <property type="component" value="Unassembled WGS sequence"/>
</dbReference>
<keyword evidence="2" id="KW-1185">Reference proteome</keyword>
<reference evidence="1" key="1">
    <citation type="submission" date="2024-03" db="EMBL/GenBank/DDBJ databases">
        <title>Whole genome sequecning of epiphytes from Marcgravia umbellata leaves.</title>
        <authorList>
            <person name="Kumar G."/>
            <person name="Savka M.A."/>
        </authorList>
    </citation>
    <scope>NUCLEOTIDE SEQUENCE</scope>
    <source>
        <strain evidence="1">RIT_BL5</strain>
    </source>
</reference>
<gene>
    <name evidence="1" type="ORF">WKI47_24460</name>
</gene>
<evidence type="ECO:0000313" key="1">
    <source>
        <dbReference type="EMBL" id="MEJ8307074.1"/>
    </source>
</evidence>
<name>A0ACC6PKQ7_9BACL</name>
<dbReference type="EC" id="1.-.-.-" evidence="1"/>
<evidence type="ECO:0000313" key="2">
    <source>
        <dbReference type="Proteomes" id="UP001380953"/>
    </source>
</evidence>